<proteinExistence type="predicted"/>
<dbReference type="SUPFAM" id="SSF53474">
    <property type="entry name" value="alpha/beta-Hydrolases"/>
    <property type="match status" value="1"/>
</dbReference>
<dbReference type="Pfam" id="PF02450">
    <property type="entry name" value="LCAT"/>
    <property type="match status" value="1"/>
</dbReference>
<evidence type="ECO:0000313" key="2">
    <source>
        <dbReference type="EMBL" id="GJD96222.1"/>
    </source>
</evidence>
<dbReference type="Gene3D" id="3.40.50.1820">
    <property type="entry name" value="alpha/beta hydrolase"/>
    <property type="match status" value="1"/>
</dbReference>
<feature type="region of interest" description="Disordered" evidence="1">
    <location>
        <begin position="65"/>
        <end position="86"/>
    </location>
</feature>
<dbReference type="EMBL" id="BPQP01000056">
    <property type="protein sequence ID" value="GJD96222.1"/>
    <property type="molecule type" value="Genomic_DNA"/>
</dbReference>
<protein>
    <recommendedName>
        <fullName evidence="4">Lecithin:cholesterol acyltransferase</fullName>
    </recommendedName>
</protein>
<name>A0ABQ4S374_9HYPH</name>
<evidence type="ECO:0000313" key="3">
    <source>
        <dbReference type="Proteomes" id="UP001055125"/>
    </source>
</evidence>
<evidence type="ECO:0008006" key="4">
    <source>
        <dbReference type="Google" id="ProtNLM"/>
    </source>
</evidence>
<dbReference type="Proteomes" id="UP001055125">
    <property type="component" value="Unassembled WGS sequence"/>
</dbReference>
<dbReference type="RefSeq" id="WP_238245327.1">
    <property type="nucleotide sequence ID" value="NZ_BPQP01000056.1"/>
</dbReference>
<sequence length="298" mass="33512">MVASHKPGIVLGIHGLANKPPVDEKRRWWEAAIREGLKRNGHGTETAAEFAFIYWADLRYERPLGPDENNEPYEPDSGTGPFPRRTEAEPQLTTQVLSTLYRGVDWLEAKTGVTTVDDLILEYRFDDLWHYHSQEAFTRKVRGRVRDELLRHADQRILLVAHSMGSIIAYDCLRLLEREWPSLKVAHFVTMGSPLGLGDVKLKVASEHGAARVPNNVERWTNFADQRDLAAVAGALSDDYPPNDYGVTVTDVLVVNSYLRPNGEPNPHKSYGYLRTPEFSAIVEDFAPAPRRVVAATA</sequence>
<organism evidence="2 3">
    <name type="scientific">Methylobacterium iners</name>
    <dbReference type="NCBI Taxonomy" id="418707"/>
    <lineage>
        <taxon>Bacteria</taxon>
        <taxon>Pseudomonadati</taxon>
        <taxon>Pseudomonadota</taxon>
        <taxon>Alphaproteobacteria</taxon>
        <taxon>Hyphomicrobiales</taxon>
        <taxon>Methylobacteriaceae</taxon>
        <taxon>Methylobacterium</taxon>
    </lineage>
</organism>
<reference evidence="2" key="1">
    <citation type="journal article" date="2021" name="Front. Microbiol.">
        <title>Comprehensive Comparative Genomics and Phenotyping of Methylobacterium Species.</title>
        <authorList>
            <person name="Alessa O."/>
            <person name="Ogura Y."/>
            <person name="Fujitani Y."/>
            <person name="Takami H."/>
            <person name="Hayashi T."/>
            <person name="Sahin N."/>
            <person name="Tani A."/>
        </authorList>
    </citation>
    <scope>NUCLEOTIDE SEQUENCE</scope>
    <source>
        <strain evidence="2">DSM 19015</strain>
    </source>
</reference>
<keyword evidence="3" id="KW-1185">Reference proteome</keyword>
<evidence type="ECO:0000256" key="1">
    <source>
        <dbReference type="SAM" id="MobiDB-lite"/>
    </source>
</evidence>
<dbReference type="InterPro" id="IPR003386">
    <property type="entry name" value="LACT/PDAT_acylTrfase"/>
</dbReference>
<gene>
    <name evidence="2" type="ORF">OCOJLMKI_3441</name>
</gene>
<dbReference type="InterPro" id="IPR029058">
    <property type="entry name" value="AB_hydrolase_fold"/>
</dbReference>
<comment type="caution">
    <text evidence="2">The sequence shown here is derived from an EMBL/GenBank/DDBJ whole genome shotgun (WGS) entry which is preliminary data.</text>
</comment>
<accession>A0ABQ4S374</accession>
<reference evidence="2" key="2">
    <citation type="submission" date="2021-08" db="EMBL/GenBank/DDBJ databases">
        <authorList>
            <person name="Tani A."/>
            <person name="Ola A."/>
            <person name="Ogura Y."/>
            <person name="Katsura K."/>
            <person name="Hayashi T."/>
        </authorList>
    </citation>
    <scope>NUCLEOTIDE SEQUENCE</scope>
    <source>
        <strain evidence="2">DSM 19015</strain>
    </source>
</reference>